<dbReference type="AlphaFoldDB" id="A0A2U1LP35"/>
<dbReference type="SUPFAM" id="SSF56784">
    <property type="entry name" value="HAD-like"/>
    <property type="match status" value="1"/>
</dbReference>
<dbReference type="InterPro" id="IPR023214">
    <property type="entry name" value="HAD_sf"/>
</dbReference>
<dbReference type="EMBL" id="PKPP01008415">
    <property type="protein sequence ID" value="PWA50752.1"/>
    <property type="molecule type" value="Genomic_DNA"/>
</dbReference>
<accession>A0A2U1LP35</accession>
<dbReference type="PANTHER" id="PTHR31284">
    <property type="entry name" value="ACID PHOSPHATASE-LIKE PROTEIN"/>
    <property type="match status" value="1"/>
</dbReference>
<sequence>MEPSYWFITIYIKRHLIRRCSMNSNPVWASRFFFGLFSGPFLIQQHWSINGCFAPIRLCDKKERFQMILKLTSSPHAYHKVLGLLVYQGCCLQFGGDQSRMGLLCLFKVGLVYGKVKLCRKMVYGRFEFRLRFMLICDGAINFGDKGTVFEMYNVIIVTPELKEERQVDNVFSINAEDTIHALAEVDQASAQGTKPEGSIWWKETGTEVRPNRVVLQVHVAEMSGFGGLKWVSLGAEMGMGFEDETGRVAGCPFVFLLQLHVTEKHEHITLLTYNNNCNKKTKCGKEKKSSRLFGELSTPLKRQGPHGPKEAKQLKNGVYVKVKLVSERSHFISANKHFVVLLLHGLLEKKDTDSSKIVQICERRQRRVTQGLAHSDINPDHQLPRTLIIDLPQNLDHGTDSLREEVRVRCRSWRVAVEANNLSPWKTIPEECVDYVKEYMLGPSYEIDLEMVSNEAAEFARSVALKGDGMDAWVFDVDETLLSNLPYYAQHGYGFYAFKTFLRLYASKMICLTFAHMFSSKKVHHPNLLVYGCHRSEIFDHVEFDKWVLEGVAPAIKPSLDLYNEVLRLGFRLVLLTGRAEDKRTITINNLTMAGFRNWDKLILRVDEDHGKTAVAFKSNKRKEITEEGFRLIGNSGDQWSDLTGSSVAVRSFKLSNPMYFIS</sequence>
<evidence type="ECO:0000313" key="3">
    <source>
        <dbReference type="Proteomes" id="UP000245207"/>
    </source>
</evidence>
<protein>
    <submittedName>
        <fullName evidence="2">Acid phosphatase 1</fullName>
    </submittedName>
</protein>
<proteinExistence type="predicted"/>
<dbReference type="InterPro" id="IPR036412">
    <property type="entry name" value="HAD-like_sf"/>
</dbReference>
<name>A0A2U1LP35_ARTAN</name>
<evidence type="ECO:0000313" key="2">
    <source>
        <dbReference type="EMBL" id="PWA50752.1"/>
    </source>
</evidence>
<dbReference type="Pfam" id="PF03767">
    <property type="entry name" value="Acid_phosphat_B"/>
    <property type="match status" value="2"/>
</dbReference>
<dbReference type="CDD" id="cd07535">
    <property type="entry name" value="HAD_VSP"/>
    <property type="match status" value="1"/>
</dbReference>
<dbReference type="InterPro" id="IPR005519">
    <property type="entry name" value="Acid_phosphat_B-like"/>
</dbReference>
<reference evidence="2 3" key="1">
    <citation type="journal article" date="2018" name="Mol. Plant">
        <title>The genome of Artemisia annua provides insight into the evolution of Asteraceae family and artemisinin biosynthesis.</title>
        <authorList>
            <person name="Shen Q."/>
            <person name="Zhang L."/>
            <person name="Liao Z."/>
            <person name="Wang S."/>
            <person name="Yan T."/>
            <person name="Shi P."/>
            <person name="Liu M."/>
            <person name="Fu X."/>
            <person name="Pan Q."/>
            <person name="Wang Y."/>
            <person name="Lv Z."/>
            <person name="Lu X."/>
            <person name="Zhang F."/>
            <person name="Jiang W."/>
            <person name="Ma Y."/>
            <person name="Chen M."/>
            <person name="Hao X."/>
            <person name="Li L."/>
            <person name="Tang Y."/>
            <person name="Lv G."/>
            <person name="Zhou Y."/>
            <person name="Sun X."/>
            <person name="Brodelius P.E."/>
            <person name="Rose J.K.C."/>
            <person name="Tang K."/>
        </authorList>
    </citation>
    <scope>NUCLEOTIDE SEQUENCE [LARGE SCALE GENOMIC DNA]</scope>
    <source>
        <strain evidence="3">cv. Huhao1</strain>
        <tissue evidence="2">Leaf</tissue>
    </source>
</reference>
<evidence type="ECO:0000256" key="1">
    <source>
        <dbReference type="ARBA" id="ARBA00022729"/>
    </source>
</evidence>
<organism evidence="2 3">
    <name type="scientific">Artemisia annua</name>
    <name type="common">Sweet wormwood</name>
    <dbReference type="NCBI Taxonomy" id="35608"/>
    <lineage>
        <taxon>Eukaryota</taxon>
        <taxon>Viridiplantae</taxon>
        <taxon>Streptophyta</taxon>
        <taxon>Embryophyta</taxon>
        <taxon>Tracheophyta</taxon>
        <taxon>Spermatophyta</taxon>
        <taxon>Magnoliopsida</taxon>
        <taxon>eudicotyledons</taxon>
        <taxon>Gunneridae</taxon>
        <taxon>Pentapetalae</taxon>
        <taxon>asterids</taxon>
        <taxon>campanulids</taxon>
        <taxon>Asterales</taxon>
        <taxon>Asteraceae</taxon>
        <taxon>Asteroideae</taxon>
        <taxon>Anthemideae</taxon>
        <taxon>Artemisiinae</taxon>
        <taxon>Artemisia</taxon>
    </lineage>
</organism>
<keyword evidence="1" id="KW-0732">Signal</keyword>
<gene>
    <name evidence="2" type="ORF">CTI12_AA469960</name>
</gene>
<dbReference type="OrthoDB" id="59415at2759"/>
<dbReference type="Gene3D" id="3.40.50.1000">
    <property type="entry name" value="HAD superfamily/HAD-like"/>
    <property type="match status" value="1"/>
</dbReference>
<dbReference type="PANTHER" id="PTHR31284:SF36">
    <property type="entry name" value="ACID PHOSPHATASE"/>
    <property type="match status" value="1"/>
</dbReference>
<comment type="caution">
    <text evidence="2">The sequence shown here is derived from an EMBL/GenBank/DDBJ whole genome shotgun (WGS) entry which is preliminary data.</text>
</comment>
<dbReference type="Proteomes" id="UP000245207">
    <property type="component" value="Unassembled WGS sequence"/>
</dbReference>
<keyword evidence="3" id="KW-1185">Reference proteome</keyword>